<evidence type="ECO:0000256" key="1">
    <source>
        <dbReference type="ARBA" id="ARBA00006738"/>
    </source>
</evidence>
<name>A0A1X1DMJ2_9GAMM</name>
<dbReference type="NCBIfam" id="NF009150">
    <property type="entry name" value="PRK12497.1-3"/>
    <property type="match status" value="1"/>
</dbReference>
<dbReference type="EMBL" id="CP026377">
    <property type="protein sequence ID" value="AUX94845.1"/>
    <property type="molecule type" value="Genomic_DNA"/>
</dbReference>
<evidence type="ECO:0000313" key="3">
    <source>
        <dbReference type="EMBL" id="AUX94845.1"/>
    </source>
</evidence>
<keyword evidence="4" id="KW-1185">Reference proteome</keyword>
<dbReference type="Proteomes" id="UP000238365">
    <property type="component" value="Chromosome"/>
</dbReference>
<evidence type="ECO:0000313" key="4">
    <source>
        <dbReference type="Proteomes" id="UP000238365"/>
    </source>
</evidence>
<protein>
    <recommendedName>
        <fullName evidence="2">UPF0102 protein C2E15_18385</fullName>
    </recommendedName>
</protein>
<dbReference type="OrthoDB" id="9794876at2"/>
<dbReference type="GO" id="GO:0003676">
    <property type="term" value="F:nucleic acid binding"/>
    <property type="evidence" value="ECO:0007669"/>
    <property type="project" value="InterPro"/>
</dbReference>
<dbReference type="NCBIfam" id="TIGR00252">
    <property type="entry name" value="YraN family protein"/>
    <property type="match status" value="1"/>
</dbReference>
<dbReference type="InterPro" id="IPR011856">
    <property type="entry name" value="tRNA_endonuc-like_dom_sf"/>
</dbReference>
<comment type="similarity">
    <text evidence="1 2">Belongs to the UPF0102 family.</text>
</comment>
<dbReference type="Pfam" id="PF02021">
    <property type="entry name" value="UPF0102"/>
    <property type="match status" value="1"/>
</dbReference>
<dbReference type="HAMAP" id="MF_00048">
    <property type="entry name" value="UPF0102"/>
    <property type="match status" value="1"/>
</dbReference>
<dbReference type="SUPFAM" id="SSF52980">
    <property type="entry name" value="Restriction endonuclease-like"/>
    <property type="match status" value="1"/>
</dbReference>
<dbReference type="RefSeq" id="WP_104958652.1">
    <property type="nucleotide sequence ID" value="NZ_CP026377.1"/>
</dbReference>
<reference evidence="3 4" key="1">
    <citation type="submission" date="2018-01" db="EMBL/GenBank/DDBJ databases">
        <title>Complete and assembled Genome of Pantoea gaviniae DSM22758T.</title>
        <authorList>
            <person name="Stevens M.J.A."/>
            <person name="Zurfluh K."/>
            <person name="Stephan R."/>
        </authorList>
    </citation>
    <scope>NUCLEOTIDE SEQUENCE [LARGE SCALE GENOMIC DNA]</scope>
    <source>
        <strain evidence="3 4">DSM 22758</strain>
    </source>
</reference>
<evidence type="ECO:0000256" key="2">
    <source>
        <dbReference type="HAMAP-Rule" id="MF_00048"/>
    </source>
</evidence>
<dbReference type="PANTHER" id="PTHR34039">
    <property type="entry name" value="UPF0102 PROTEIN YRAN"/>
    <property type="match status" value="1"/>
</dbReference>
<dbReference type="Gene3D" id="3.40.1350.10">
    <property type="match status" value="1"/>
</dbReference>
<gene>
    <name evidence="3" type="ORF">C2E15_18385</name>
</gene>
<dbReference type="KEGG" id="pgz:C2E15_18385"/>
<dbReference type="InterPro" id="IPR003509">
    <property type="entry name" value="UPF0102_YraN-like"/>
</dbReference>
<accession>A0A1X1DMJ2</accession>
<dbReference type="InterPro" id="IPR011335">
    <property type="entry name" value="Restrct_endonuc-II-like"/>
</dbReference>
<dbReference type="AlphaFoldDB" id="A0A1X1DMJ2"/>
<dbReference type="PANTHER" id="PTHR34039:SF1">
    <property type="entry name" value="UPF0102 PROTEIN YRAN"/>
    <property type="match status" value="1"/>
</dbReference>
<sequence>MEPVSSGTGGPGRLSRQQKGARYECMARRHLEQAGLVFVAANVRYRVGELDLIMRDGRQWVFVEVRYRRDARFGGAAMSVTWRKQQKLLRSAALWLAARNASFDTVDCRFDVVAITGQQLSWLPDAFQAHN</sequence>
<proteinExistence type="inferred from homology"/>
<organism evidence="3 4">
    <name type="scientific">Mixta gaviniae</name>
    <dbReference type="NCBI Taxonomy" id="665914"/>
    <lineage>
        <taxon>Bacteria</taxon>
        <taxon>Pseudomonadati</taxon>
        <taxon>Pseudomonadota</taxon>
        <taxon>Gammaproteobacteria</taxon>
        <taxon>Enterobacterales</taxon>
        <taxon>Erwiniaceae</taxon>
        <taxon>Mixta</taxon>
    </lineage>
</organism>